<dbReference type="GO" id="GO:0008836">
    <property type="term" value="F:diaminopimelate decarboxylase activity"/>
    <property type="evidence" value="ECO:0007669"/>
    <property type="project" value="TreeGrafter"/>
</dbReference>
<dbReference type="NCBIfam" id="TIGR01047">
    <property type="entry name" value="nspC"/>
    <property type="match status" value="1"/>
</dbReference>
<reference evidence="14" key="1">
    <citation type="submission" date="2018-08" db="EMBL/GenBank/DDBJ databases">
        <authorList>
            <person name="Grouzdev D.S."/>
            <person name="Krutkina M.S."/>
        </authorList>
    </citation>
    <scope>NUCLEOTIDE SEQUENCE [LARGE SCALE GENOMIC DNA]</scope>
    <source>
        <strain evidence="14">4-11</strain>
    </source>
</reference>
<evidence type="ECO:0000256" key="2">
    <source>
        <dbReference type="ARBA" id="ARBA00012259"/>
    </source>
</evidence>
<evidence type="ECO:0000256" key="6">
    <source>
        <dbReference type="ARBA" id="ARBA00023066"/>
    </source>
</evidence>
<evidence type="ECO:0000256" key="9">
    <source>
        <dbReference type="ARBA" id="ARBA00047351"/>
    </source>
</evidence>
<dbReference type="EMBL" id="QUWK01000010">
    <property type="protein sequence ID" value="RFU94357.1"/>
    <property type="molecule type" value="Genomic_DNA"/>
</dbReference>
<accession>A0A372MEZ8</accession>
<feature type="domain" description="Orn/DAP/Arg decarboxylase 2 C-terminal" evidence="12">
    <location>
        <begin position="170"/>
        <end position="328"/>
    </location>
</feature>
<keyword evidence="14" id="KW-1185">Reference proteome</keyword>
<evidence type="ECO:0000313" key="14">
    <source>
        <dbReference type="Proteomes" id="UP000264002"/>
    </source>
</evidence>
<evidence type="ECO:0000256" key="11">
    <source>
        <dbReference type="PIRSR" id="PIRSR038941-1"/>
    </source>
</evidence>
<evidence type="ECO:0000259" key="12">
    <source>
        <dbReference type="Pfam" id="PF00278"/>
    </source>
</evidence>
<evidence type="ECO:0000313" key="13">
    <source>
        <dbReference type="EMBL" id="RFU94357.1"/>
    </source>
</evidence>
<dbReference type="Gene3D" id="3.20.20.10">
    <property type="entry name" value="Alanine racemase"/>
    <property type="match status" value="1"/>
</dbReference>
<keyword evidence="5" id="KW-0663">Pyridoxal phosphate</keyword>
<protein>
    <recommendedName>
        <fullName evidence="3">Carboxynorspermidine/carboxyspermidine decarboxylase</fullName>
        <ecNumber evidence="2">4.1.1.96</ecNumber>
    </recommendedName>
</protein>
<keyword evidence="6" id="KW-0745">Spermidine biosynthesis</keyword>
<dbReference type="SUPFAM" id="SSF50621">
    <property type="entry name" value="Alanine racemase C-terminal domain-like"/>
    <property type="match status" value="1"/>
</dbReference>
<dbReference type="InterPro" id="IPR022643">
    <property type="entry name" value="De-COase2_C"/>
</dbReference>
<evidence type="ECO:0000256" key="5">
    <source>
        <dbReference type="ARBA" id="ARBA00022898"/>
    </source>
</evidence>
<comment type="catalytic activity">
    <reaction evidence="9">
        <text>carboxyspermidine + H(+) = spermidine + CO2</text>
        <dbReference type="Rhea" id="RHEA:34095"/>
        <dbReference type="ChEBI" id="CHEBI:15378"/>
        <dbReference type="ChEBI" id="CHEBI:16526"/>
        <dbReference type="ChEBI" id="CHEBI:57834"/>
        <dbReference type="ChEBI" id="CHEBI:65072"/>
        <dbReference type="EC" id="4.1.1.96"/>
    </reaction>
</comment>
<dbReference type="AlphaFoldDB" id="A0A372MEZ8"/>
<dbReference type="InterPro" id="IPR029066">
    <property type="entry name" value="PLP-binding_barrel"/>
</dbReference>
<dbReference type="EC" id="4.1.1.96" evidence="2"/>
<feature type="binding site" evidence="11">
    <location>
        <position position="274"/>
    </location>
    <ligand>
        <name>substrate</name>
    </ligand>
</feature>
<dbReference type="InterPro" id="IPR005730">
    <property type="entry name" value="Nsp_de-COase"/>
</dbReference>
<dbReference type="InterPro" id="IPR009006">
    <property type="entry name" value="Ala_racemase/Decarboxylase_C"/>
</dbReference>
<dbReference type="Proteomes" id="UP000264002">
    <property type="component" value="Unassembled WGS sequence"/>
</dbReference>
<reference evidence="13 14" key="2">
    <citation type="submission" date="2018-09" db="EMBL/GenBank/DDBJ databases">
        <title>Genome of Sphaerochaeta halotolerans strain 4-11.</title>
        <authorList>
            <person name="Nazina T.N."/>
            <person name="Sokolova D.S."/>
        </authorList>
    </citation>
    <scope>NUCLEOTIDE SEQUENCE [LARGE SCALE GENOMIC DNA]</scope>
    <source>
        <strain evidence="13 14">4-11</strain>
    </source>
</reference>
<dbReference type="Pfam" id="PF00278">
    <property type="entry name" value="Orn_DAP_Arg_deC"/>
    <property type="match status" value="1"/>
</dbReference>
<keyword evidence="7 13" id="KW-0456">Lyase</keyword>
<comment type="catalytic activity">
    <reaction evidence="10">
        <text>carboxynorspermidine + H(+) = norspermidine + CO2</text>
        <dbReference type="Rhea" id="RHEA:34099"/>
        <dbReference type="ChEBI" id="CHEBI:15378"/>
        <dbReference type="ChEBI" id="CHEBI:16526"/>
        <dbReference type="ChEBI" id="CHEBI:57920"/>
        <dbReference type="ChEBI" id="CHEBI:65070"/>
        <dbReference type="EC" id="4.1.1.96"/>
    </reaction>
</comment>
<dbReference type="PIRSF" id="PIRSF038941">
    <property type="entry name" value="NspC"/>
    <property type="match status" value="1"/>
</dbReference>
<keyword evidence="4" id="KW-0210">Decarboxylase</keyword>
<dbReference type="Gene3D" id="2.40.37.10">
    <property type="entry name" value="Lyase, Ornithine Decarboxylase, Chain A, domain 1"/>
    <property type="match status" value="1"/>
</dbReference>
<comment type="cofactor">
    <cofactor evidence="1">
        <name>pyridoxal 5'-phosphate</name>
        <dbReference type="ChEBI" id="CHEBI:597326"/>
    </cofactor>
</comment>
<comment type="caution">
    <text evidence="13">The sequence shown here is derived from an EMBL/GenBank/DDBJ whole genome shotgun (WGS) entry which is preliminary data.</text>
</comment>
<sequence length="371" mass="41190">MIDVTKITHTPAFVLEYELLKKNLSVIEQLQKELPVSFLFALKGFAMYAVFPELASVATGATASSLNEALLASPYFNEIHAYAPVYQKNEFETIASMATHITFNSVSQLETYRNRSGNAKLGLRINAMYSTVSTAMYDPCSYGSRLGILPKDLPLLPEGVSGLHSHNLCESGAQELANTLASIETHWGHLLGKIEWLNLGGGHLVTREGYDLDLFKKTIRDFHERHPHIKLILEPGAAFVWETGYLVSEILDIVENGGIKTLMLDTSFAAHMPDCLEMPYSPNVVGAQLEENGAYRLGGSSCLAGDWVGTYTFAKKPKIGDRLILCDMMHYTMVKTTMFNGIALPDIGIYHDGEYNVVKTFGFDEYQRRLS</sequence>
<dbReference type="SUPFAM" id="SSF51419">
    <property type="entry name" value="PLP-binding barrel"/>
    <property type="match status" value="1"/>
</dbReference>
<dbReference type="GO" id="GO:0009089">
    <property type="term" value="P:lysine biosynthetic process via diaminopimelate"/>
    <property type="evidence" value="ECO:0007669"/>
    <property type="project" value="TreeGrafter"/>
</dbReference>
<organism evidence="13 14">
    <name type="scientific">Sphaerochaeta halotolerans</name>
    <dbReference type="NCBI Taxonomy" id="2293840"/>
    <lineage>
        <taxon>Bacteria</taxon>
        <taxon>Pseudomonadati</taxon>
        <taxon>Spirochaetota</taxon>
        <taxon>Spirochaetia</taxon>
        <taxon>Spirochaetales</taxon>
        <taxon>Sphaerochaetaceae</taxon>
        <taxon>Sphaerochaeta</taxon>
    </lineage>
</organism>
<evidence type="ECO:0000256" key="8">
    <source>
        <dbReference type="ARBA" id="ARBA00025802"/>
    </source>
</evidence>
<proteinExistence type="inferred from homology"/>
<gene>
    <name evidence="13" type="primary">nspC</name>
    <name evidence="13" type="ORF">DYP60_10325</name>
</gene>
<dbReference type="PANTHER" id="PTHR43727">
    <property type="entry name" value="DIAMINOPIMELATE DECARBOXYLASE"/>
    <property type="match status" value="1"/>
</dbReference>
<name>A0A372MEZ8_9SPIR</name>
<dbReference type="PANTHER" id="PTHR43727:SF1">
    <property type="entry name" value="CARBOXYNORSPERMIDINE_CARBOXYSPERMIDINE DECARBOXYLASE"/>
    <property type="match status" value="1"/>
</dbReference>
<dbReference type="RefSeq" id="WP_117330926.1">
    <property type="nucleotide sequence ID" value="NZ_QUWK01000010.1"/>
</dbReference>
<comment type="similarity">
    <text evidence="8">Belongs to the Orn/Lys/Arg decarboxylase class-II family. NspC subfamily.</text>
</comment>
<evidence type="ECO:0000256" key="4">
    <source>
        <dbReference type="ARBA" id="ARBA00022793"/>
    </source>
</evidence>
<evidence type="ECO:0000256" key="7">
    <source>
        <dbReference type="ARBA" id="ARBA00023239"/>
    </source>
</evidence>
<dbReference type="CDD" id="cd06829">
    <property type="entry name" value="PLPDE_III_CANSDC"/>
    <property type="match status" value="1"/>
</dbReference>
<dbReference type="GO" id="GO:0045312">
    <property type="term" value="P:nor-spermidine biosynthetic process"/>
    <property type="evidence" value="ECO:0007669"/>
    <property type="project" value="InterPro"/>
</dbReference>
<evidence type="ECO:0000256" key="3">
    <source>
        <dbReference type="ARBA" id="ARBA00013633"/>
    </source>
</evidence>
<evidence type="ECO:0000256" key="10">
    <source>
        <dbReference type="ARBA" id="ARBA00047389"/>
    </source>
</evidence>
<dbReference type="GO" id="GO:0008295">
    <property type="term" value="P:spermidine biosynthetic process"/>
    <property type="evidence" value="ECO:0007669"/>
    <property type="project" value="UniProtKB-KW"/>
</dbReference>
<evidence type="ECO:0000256" key="1">
    <source>
        <dbReference type="ARBA" id="ARBA00001933"/>
    </source>
</evidence>